<evidence type="ECO:0000313" key="2">
    <source>
        <dbReference type="EMBL" id="CZT24844.1"/>
    </source>
</evidence>
<evidence type="ECO:0000256" key="1">
    <source>
        <dbReference type="SAM" id="MobiDB-lite"/>
    </source>
</evidence>
<evidence type="ECO:0000313" key="3">
    <source>
        <dbReference type="Proteomes" id="UP000225277"/>
    </source>
</evidence>
<dbReference type="STRING" id="112498.A0A2D3VP72"/>
<gene>
    <name evidence="2" type="ORF">RCC_10572</name>
</gene>
<dbReference type="Pfam" id="PF10253">
    <property type="entry name" value="PRCC"/>
    <property type="match status" value="1"/>
</dbReference>
<feature type="region of interest" description="Disordered" evidence="1">
    <location>
        <begin position="1"/>
        <end position="116"/>
    </location>
</feature>
<proteinExistence type="predicted"/>
<protein>
    <recommendedName>
        <fullName evidence="4">Mitotic checkpoint regulator, MAD2B-interacting-domain-containing protein</fullName>
    </recommendedName>
</protein>
<dbReference type="PANTHER" id="PTHR13621">
    <property type="entry name" value="PROLINE-RICH PROTEIN PRCC"/>
    <property type="match status" value="1"/>
</dbReference>
<dbReference type="AlphaFoldDB" id="A0A2D3VP72"/>
<organism evidence="2 3">
    <name type="scientific">Ramularia collo-cygni</name>
    <dbReference type="NCBI Taxonomy" id="112498"/>
    <lineage>
        <taxon>Eukaryota</taxon>
        <taxon>Fungi</taxon>
        <taxon>Dikarya</taxon>
        <taxon>Ascomycota</taxon>
        <taxon>Pezizomycotina</taxon>
        <taxon>Dothideomycetes</taxon>
        <taxon>Dothideomycetidae</taxon>
        <taxon>Mycosphaerellales</taxon>
        <taxon>Mycosphaerellaceae</taxon>
        <taxon>Ramularia</taxon>
    </lineage>
</organism>
<dbReference type="GeneID" id="35605613"/>
<dbReference type="OrthoDB" id="2555634at2759"/>
<accession>A0A2D3VP72</accession>
<keyword evidence="3" id="KW-1185">Reference proteome</keyword>
<feature type="compositionally biased region" description="Low complexity" evidence="1">
    <location>
        <begin position="207"/>
        <end position="222"/>
    </location>
</feature>
<dbReference type="EMBL" id="FJUY01000023">
    <property type="protein sequence ID" value="CZT24844.1"/>
    <property type="molecule type" value="Genomic_DNA"/>
</dbReference>
<feature type="compositionally biased region" description="Polar residues" evidence="1">
    <location>
        <begin position="226"/>
        <end position="236"/>
    </location>
</feature>
<dbReference type="InterPro" id="IPR018800">
    <property type="entry name" value="PRCC"/>
</dbReference>
<evidence type="ECO:0008006" key="4">
    <source>
        <dbReference type="Google" id="ProtNLM"/>
    </source>
</evidence>
<dbReference type="GO" id="GO:0005634">
    <property type="term" value="C:nucleus"/>
    <property type="evidence" value="ECO:0007669"/>
    <property type="project" value="TreeGrafter"/>
</dbReference>
<feature type="region of interest" description="Disordered" evidence="1">
    <location>
        <begin position="140"/>
        <end position="236"/>
    </location>
</feature>
<reference evidence="2 3" key="1">
    <citation type="submission" date="2016-03" db="EMBL/GenBank/DDBJ databases">
        <authorList>
            <person name="Ploux O."/>
        </authorList>
    </citation>
    <scope>NUCLEOTIDE SEQUENCE [LARGE SCALE GENOMIC DNA]</scope>
    <source>
        <strain evidence="2 3">URUG2</strain>
    </source>
</reference>
<dbReference type="RefSeq" id="XP_023631567.1">
    <property type="nucleotide sequence ID" value="XM_023775799.1"/>
</dbReference>
<feature type="compositionally biased region" description="Acidic residues" evidence="1">
    <location>
        <begin position="1"/>
        <end position="12"/>
    </location>
</feature>
<dbReference type="Proteomes" id="UP000225277">
    <property type="component" value="Unassembled WGS sequence"/>
</dbReference>
<sequence length="332" mass="35751">MLVDYSDSDSDGETIPAPIPTPKAAPKPSFQATSGKIKVDLPSIRPDPTAAPDEPPAKKARTAGAFSGINSFLPAPKRTAAQNAPKKGVSLKTSSEAAFSREVPQYDAPMPGEGFLKDDEKKEQEVKLIGKATRFLPLSVSSKKKKKPVLPKAAPIGESSAAELETASKAQAAVPDPKPKVRKSLFSVQQEEPEEPEPVHPKENYEHPPTATTTTESAYEEPSPQPSGQSTLSTIASDLNLTAAQKRHLFGRNGKDVSITHFDMDSEYANNEKMRQAGEVTQHRAVKAVAPGKHSLQQLVNNAKTQRDGLEDAWAEGRKNRGEGSARYGWGK</sequence>
<feature type="region of interest" description="Disordered" evidence="1">
    <location>
        <begin position="310"/>
        <end position="332"/>
    </location>
</feature>
<name>A0A2D3VP72_9PEZI</name>
<dbReference type="PANTHER" id="PTHR13621:SF2">
    <property type="entry name" value="PROLINE-RICH PROTEIN PRCC"/>
    <property type="match status" value="1"/>
</dbReference>
<feature type="compositionally biased region" description="Basic and acidic residues" evidence="1">
    <location>
        <begin position="310"/>
        <end position="324"/>
    </location>
</feature>
<feature type="compositionally biased region" description="Basic and acidic residues" evidence="1">
    <location>
        <begin position="197"/>
        <end position="206"/>
    </location>
</feature>